<dbReference type="InterPro" id="IPR005180">
    <property type="entry name" value="DUF302"/>
</dbReference>
<reference evidence="3" key="1">
    <citation type="submission" date="2017-06" db="EMBL/GenBank/DDBJ databases">
        <authorList>
            <person name="Varghese N."/>
            <person name="Submissions S."/>
        </authorList>
    </citation>
    <scope>NUCLEOTIDE SEQUENCE [LARGE SCALE GENOMIC DNA]</scope>
    <source>
        <strain evidence="3">DSM 45423</strain>
    </source>
</reference>
<dbReference type="SUPFAM" id="SSF103247">
    <property type="entry name" value="TT1751-like"/>
    <property type="match status" value="1"/>
</dbReference>
<dbReference type="AlphaFoldDB" id="A0A239BU57"/>
<evidence type="ECO:0000313" key="2">
    <source>
        <dbReference type="EMBL" id="SNS11557.1"/>
    </source>
</evidence>
<keyword evidence="3" id="KW-1185">Reference proteome</keyword>
<dbReference type="Pfam" id="PF03625">
    <property type="entry name" value="DUF302"/>
    <property type="match status" value="1"/>
</dbReference>
<dbReference type="Gene3D" id="3.30.310.70">
    <property type="entry name" value="TT1751-like domain"/>
    <property type="match status" value="1"/>
</dbReference>
<accession>A0A239BU57</accession>
<dbReference type="PIRSF" id="PIRSF021774">
    <property type="entry name" value="UCP021774"/>
    <property type="match status" value="1"/>
</dbReference>
<feature type="domain" description="DUF302" evidence="1">
    <location>
        <begin position="48"/>
        <end position="111"/>
    </location>
</feature>
<dbReference type="PANTHER" id="PTHR38342">
    <property type="entry name" value="SLR5037 PROTEIN"/>
    <property type="match status" value="1"/>
</dbReference>
<proteinExistence type="predicted"/>
<dbReference type="InterPro" id="IPR035923">
    <property type="entry name" value="TT1751-like_sf"/>
</dbReference>
<name>A0A239BU57_9ACTN</name>
<dbReference type="PANTHER" id="PTHR38342:SF1">
    <property type="entry name" value="SLR5037 PROTEIN"/>
    <property type="match status" value="1"/>
</dbReference>
<dbReference type="Proteomes" id="UP000198386">
    <property type="component" value="Unassembled WGS sequence"/>
</dbReference>
<dbReference type="RefSeq" id="WP_176449851.1">
    <property type="nucleotide sequence ID" value="NZ_FZOH01000002.1"/>
</dbReference>
<sequence>MSGTVTERPVVDGPGYGMAVQVDLPFDEALTRTRAALAGQGFGVLTEIDVAATLRAKLGAEVPPQVILGACNPPLAHRALLAEPDVGLLLPCNVVVRVDEQGATRVAAMDPGVMVALTGQATLAPVAAEARDRLASALGEVADGAPPG</sequence>
<dbReference type="CDD" id="cd14797">
    <property type="entry name" value="DUF302"/>
    <property type="match status" value="1"/>
</dbReference>
<organism evidence="2 3">
    <name type="scientific">Geodermatophilus saharensis</name>
    <dbReference type="NCBI Taxonomy" id="1137994"/>
    <lineage>
        <taxon>Bacteria</taxon>
        <taxon>Bacillati</taxon>
        <taxon>Actinomycetota</taxon>
        <taxon>Actinomycetes</taxon>
        <taxon>Geodermatophilales</taxon>
        <taxon>Geodermatophilaceae</taxon>
        <taxon>Geodermatophilus</taxon>
    </lineage>
</organism>
<protein>
    <submittedName>
        <fullName evidence="2">Uncharacterized conserved protein, DUF302 family</fullName>
    </submittedName>
</protein>
<gene>
    <name evidence="2" type="ORF">SAMN04488107_1440</name>
</gene>
<dbReference type="EMBL" id="FZOH01000002">
    <property type="protein sequence ID" value="SNS11557.1"/>
    <property type="molecule type" value="Genomic_DNA"/>
</dbReference>
<evidence type="ECO:0000313" key="3">
    <source>
        <dbReference type="Proteomes" id="UP000198386"/>
    </source>
</evidence>
<dbReference type="InterPro" id="IPR016796">
    <property type="entry name" value="UCP021774"/>
</dbReference>
<evidence type="ECO:0000259" key="1">
    <source>
        <dbReference type="Pfam" id="PF03625"/>
    </source>
</evidence>